<sequence length="147" mass="16602">MPSTFPTLVDATHHASVSMPSTAAFRVSSFKFKLQAWIQTLLSVTAMHGCPASKEDVEWMDDEVQQRGNELRRARAWQVSSMSSGTIRQTDLPIKATEVYADPSSRIYRWYVFSVAFPLSALTSFRFRLGDFSLWYGHMLLSASISL</sequence>
<dbReference type="InParanoid" id="A0A2H3CK75"/>
<accession>A0A2H3CK75</accession>
<keyword evidence="2" id="KW-1185">Reference proteome</keyword>
<dbReference type="OrthoDB" id="10649596at2759"/>
<name>A0A2H3CK75_ARMGA</name>
<organism evidence="1 2">
    <name type="scientific">Armillaria gallica</name>
    <name type="common">Bulbous honey fungus</name>
    <name type="synonym">Armillaria bulbosa</name>
    <dbReference type="NCBI Taxonomy" id="47427"/>
    <lineage>
        <taxon>Eukaryota</taxon>
        <taxon>Fungi</taxon>
        <taxon>Dikarya</taxon>
        <taxon>Basidiomycota</taxon>
        <taxon>Agaricomycotina</taxon>
        <taxon>Agaricomycetes</taxon>
        <taxon>Agaricomycetidae</taxon>
        <taxon>Agaricales</taxon>
        <taxon>Marasmiineae</taxon>
        <taxon>Physalacriaceae</taxon>
        <taxon>Armillaria</taxon>
    </lineage>
</organism>
<evidence type="ECO:0000313" key="1">
    <source>
        <dbReference type="EMBL" id="PBK83435.1"/>
    </source>
</evidence>
<evidence type="ECO:0000313" key="2">
    <source>
        <dbReference type="Proteomes" id="UP000217790"/>
    </source>
</evidence>
<gene>
    <name evidence="1" type="ORF">ARMGADRAFT_669663</name>
</gene>
<protein>
    <submittedName>
        <fullName evidence="1">Uncharacterized protein</fullName>
    </submittedName>
</protein>
<reference evidence="2" key="1">
    <citation type="journal article" date="2017" name="Nat. Ecol. Evol.">
        <title>Genome expansion and lineage-specific genetic innovations in the forest pathogenic fungi Armillaria.</title>
        <authorList>
            <person name="Sipos G."/>
            <person name="Prasanna A.N."/>
            <person name="Walter M.C."/>
            <person name="O'Connor E."/>
            <person name="Balint B."/>
            <person name="Krizsan K."/>
            <person name="Kiss B."/>
            <person name="Hess J."/>
            <person name="Varga T."/>
            <person name="Slot J."/>
            <person name="Riley R."/>
            <person name="Boka B."/>
            <person name="Rigling D."/>
            <person name="Barry K."/>
            <person name="Lee J."/>
            <person name="Mihaltcheva S."/>
            <person name="LaButti K."/>
            <person name="Lipzen A."/>
            <person name="Waldron R."/>
            <person name="Moloney N.M."/>
            <person name="Sperisen C."/>
            <person name="Kredics L."/>
            <person name="Vagvoelgyi C."/>
            <person name="Patrignani A."/>
            <person name="Fitzpatrick D."/>
            <person name="Nagy I."/>
            <person name="Doyle S."/>
            <person name="Anderson J.B."/>
            <person name="Grigoriev I.V."/>
            <person name="Gueldener U."/>
            <person name="Muensterkoetter M."/>
            <person name="Nagy L.G."/>
        </authorList>
    </citation>
    <scope>NUCLEOTIDE SEQUENCE [LARGE SCALE GENOMIC DNA]</scope>
    <source>
        <strain evidence="2">Ar21-2</strain>
    </source>
</reference>
<dbReference type="EMBL" id="KZ293706">
    <property type="protein sequence ID" value="PBK83435.1"/>
    <property type="molecule type" value="Genomic_DNA"/>
</dbReference>
<proteinExistence type="predicted"/>
<dbReference type="AlphaFoldDB" id="A0A2H3CK75"/>
<dbReference type="Proteomes" id="UP000217790">
    <property type="component" value="Unassembled WGS sequence"/>
</dbReference>